<evidence type="ECO:0000313" key="1">
    <source>
        <dbReference type="EMBL" id="VAW83300.1"/>
    </source>
</evidence>
<dbReference type="AlphaFoldDB" id="A0A3B0Z2W0"/>
<reference evidence="1" key="1">
    <citation type="submission" date="2018-06" db="EMBL/GenBank/DDBJ databases">
        <authorList>
            <person name="Zhirakovskaya E."/>
        </authorList>
    </citation>
    <scope>NUCLEOTIDE SEQUENCE</scope>
</reference>
<name>A0A3B0Z2W0_9ZZZZ</name>
<sequence>MKKPPMQDALLSCDVCLNEIPASVAQSLEGSDYVHHFCGADCFALWQSPKGRAPKPDNN</sequence>
<organism evidence="1">
    <name type="scientific">hydrothermal vent metagenome</name>
    <dbReference type="NCBI Taxonomy" id="652676"/>
    <lineage>
        <taxon>unclassified sequences</taxon>
        <taxon>metagenomes</taxon>
        <taxon>ecological metagenomes</taxon>
    </lineage>
</organism>
<gene>
    <name evidence="1" type="ORF">MNBD_GAMMA16-410</name>
</gene>
<proteinExistence type="predicted"/>
<evidence type="ECO:0008006" key="2">
    <source>
        <dbReference type="Google" id="ProtNLM"/>
    </source>
</evidence>
<accession>A0A3B0Z2W0</accession>
<dbReference type="InterPro" id="IPR021767">
    <property type="entry name" value="TnpM"/>
</dbReference>
<dbReference type="EMBL" id="UOFO01000003">
    <property type="protein sequence ID" value="VAW83300.1"/>
    <property type="molecule type" value="Genomic_DNA"/>
</dbReference>
<dbReference type="Pfam" id="PF11809">
    <property type="entry name" value="DUF3330"/>
    <property type="match status" value="1"/>
</dbReference>
<protein>
    <recommendedName>
        <fullName evidence="2">TRASH domain-containing protein</fullName>
    </recommendedName>
</protein>